<protein>
    <submittedName>
        <fullName evidence="2">Uncharacterized protein</fullName>
    </submittedName>
</protein>
<keyword evidence="1" id="KW-1133">Transmembrane helix</keyword>
<dbReference type="OrthoDB" id="3659759at2759"/>
<feature type="transmembrane region" description="Helical" evidence="1">
    <location>
        <begin position="82"/>
        <end position="104"/>
    </location>
</feature>
<gene>
    <name evidence="2" type="ORF">EK21DRAFT_108118</name>
</gene>
<proteinExistence type="predicted"/>
<evidence type="ECO:0000313" key="2">
    <source>
        <dbReference type="EMBL" id="KAF2034504.1"/>
    </source>
</evidence>
<dbReference type="Proteomes" id="UP000799777">
    <property type="component" value="Unassembled WGS sequence"/>
</dbReference>
<reference evidence="2" key="1">
    <citation type="journal article" date="2020" name="Stud. Mycol.">
        <title>101 Dothideomycetes genomes: a test case for predicting lifestyles and emergence of pathogens.</title>
        <authorList>
            <person name="Haridas S."/>
            <person name="Albert R."/>
            <person name="Binder M."/>
            <person name="Bloem J."/>
            <person name="Labutti K."/>
            <person name="Salamov A."/>
            <person name="Andreopoulos B."/>
            <person name="Baker S."/>
            <person name="Barry K."/>
            <person name="Bills G."/>
            <person name="Bluhm B."/>
            <person name="Cannon C."/>
            <person name="Castanera R."/>
            <person name="Culley D."/>
            <person name="Daum C."/>
            <person name="Ezra D."/>
            <person name="Gonzalez J."/>
            <person name="Henrissat B."/>
            <person name="Kuo A."/>
            <person name="Liang C."/>
            <person name="Lipzen A."/>
            <person name="Lutzoni F."/>
            <person name="Magnuson J."/>
            <person name="Mondo S."/>
            <person name="Nolan M."/>
            <person name="Ohm R."/>
            <person name="Pangilinan J."/>
            <person name="Park H.-J."/>
            <person name="Ramirez L."/>
            <person name="Alfaro M."/>
            <person name="Sun H."/>
            <person name="Tritt A."/>
            <person name="Yoshinaga Y."/>
            <person name="Zwiers L.-H."/>
            <person name="Turgeon B."/>
            <person name="Goodwin S."/>
            <person name="Spatafora J."/>
            <person name="Crous P."/>
            <person name="Grigoriev I."/>
        </authorList>
    </citation>
    <scope>NUCLEOTIDE SEQUENCE</scope>
    <source>
        <strain evidence="2">CBS 110217</strain>
    </source>
</reference>
<dbReference type="EMBL" id="ML978161">
    <property type="protein sequence ID" value="KAF2034504.1"/>
    <property type="molecule type" value="Genomic_DNA"/>
</dbReference>
<evidence type="ECO:0000313" key="3">
    <source>
        <dbReference type="Proteomes" id="UP000799777"/>
    </source>
</evidence>
<comment type="caution">
    <text evidence="2">The sequence shown here is derived from an EMBL/GenBank/DDBJ whole genome shotgun (WGS) entry which is preliminary data.</text>
</comment>
<keyword evidence="1" id="KW-0812">Transmembrane</keyword>
<name>A0A9P4HHR7_9PLEO</name>
<keyword evidence="1" id="KW-0472">Membrane</keyword>
<dbReference type="AlphaFoldDB" id="A0A9P4HHR7"/>
<sequence>MAGLFDDIERDAATSESPPLKSVAYGTIEPIGSSPRIDSLVDEVSPVERPRPGYTLLHQHRIIPPSIKGHGRLIVAHRTVPYWIGAFLVIGAVAWAVWCALYIYPLLGGHPNDWRIPRRWRR</sequence>
<organism evidence="2 3">
    <name type="scientific">Setomelanomma holmii</name>
    <dbReference type="NCBI Taxonomy" id="210430"/>
    <lineage>
        <taxon>Eukaryota</taxon>
        <taxon>Fungi</taxon>
        <taxon>Dikarya</taxon>
        <taxon>Ascomycota</taxon>
        <taxon>Pezizomycotina</taxon>
        <taxon>Dothideomycetes</taxon>
        <taxon>Pleosporomycetidae</taxon>
        <taxon>Pleosporales</taxon>
        <taxon>Pleosporineae</taxon>
        <taxon>Phaeosphaeriaceae</taxon>
        <taxon>Setomelanomma</taxon>
    </lineage>
</organism>
<keyword evidence="3" id="KW-1185">Reference proteome</keyword>
<evidence type="ECO:0000256" key="1">
    <source>
        <dbReference type="SAM" id="Phobius"/>
    </source>
</evidence>
<accession>A0A9P4HHR7</accession>